<sequence length="45" mass="4867">MKTLLRYIVITLAALAVTILVLFVMASLINMQIPETAASIIVCFG</sequence>
<dbReference type="EMBL" id="CP000472">
    <property type="protein sequence ID" value="ACJ29189.1"/>
    <property type="molecule type" value="Genomic_DNA"/>
</dbReference>
<dbReference type="RefSeq" id="WP_020912548.1">
    <property type="nucleotide sequence ID" value="NC_011566.1"/>
</dbReference>
<keyword evidence="3" id="KW-1185">Reference proteome</keyword>
<gene>
    <name evidence="2" type="ordered locus">swp_2446</name>
</gene>
<evidence type="ECO:0000313" key="2">
    <source>
        <dbReference type="EMBL" id="ACJ29189.1"/>
    </source>
</evidence>
<dbReference type="HOGENOM" id="CLU_3205221_0_0_6"/>
<evidence type="ECO:0000313" key="3">
    <source>
        <dbReference type="Proteomes" id="UP000000753"/>
    </source>
</evidence>
<evidence type="ECO:0000256" key="1">
    <source>
        <dbReference type="SAM" id="Phobius"/>
    </source>
</evidence>
<accession>B8CMD2</accession>
<reference evidence="2 3" key="1">
    <citation type="journal article" date="2008" name="PLoS ONE">
        <title>Environmental adaptation: genomic analysis of the piezotolerant and psychrotolerant deep-sea iron reducing bacterium Shewanella piezotolerans WP3.</title>
        <authorList>
            <person name="Wang F."/>
            <person name="Wang J."/>
            <person name="Jian H."/>
            <person name="Zhang B."/>
            <person name="Li S."/>
            <person name="Wang F."/>
            <person name="Zeng X."/>
            <person name="Gao L."/>
            <person name="Bartlett D.H."/>
            <person name="Yu J."/>
            <person name="Hu S."/>
            <person name="Xiao X."/>
        </authorList>
    </citation>
    <scope>NUCLEOTIDE SEQUENCE [LARGE SCALE GENOMIC DNA]</scope>
    <source>
        <strain evidence="3">WP3 / JCM 13877</strain>
    </source>
</reference>
<organism evidence="2 3">
    <name type="scientific">Shewanella piezotolerans (strain WP3 / JCM 13877)</name>
    <dbReference type="NCBI Taxonomy" id="225849"/>
    <lineage>
        <taxon>Bacteria</taxon>
        <taxon>Pseudomonadati</taxon>
        <taxon>Pseudomonadota</taxon>
        <taxon>Gammaproteobacteria</taxon>
        <taxon>Alteromonadales</taxon>
        <taxon>Shewanellaceae</taxon>
        <taxon>Shewanella</taxon>
    </lineage>
</organism>
<protein>
    <submittedName>
        <fullName evidence="2">Uncharacterized protein</fullName>
    </submittedName>
</protein>
<proteinExistence type="predicted"/>
<dbReference type="Proteomes" id="UP000000753">
    <property type="component" value="Chromosome"/>
</dbReference>
<keyword evidence="1" id="KW-0812">Transmembrane</keyword>
<dbReference type="STRING" id="225849.swp_2446"/>
<keyword evidence="1" id="KW-0472">Membrane</keyword>
<dbReference type="AlphaFoldDB" id="B8CMD2"/>
<dbReference type="KEGG" id="swp:swp_2446"/>
<feature type="transmembrane region" description="Helical" evidence="1">
    <location>
        <begin position="7"/>
        <end position="29"/>
    </location>
</feature>
<keyword evidence="1" id="KW-1133">Transmembrane helix</keyword>
<name>B8CMD2_SHEPW</name>